<dbReference type="Proteomes" id="UP000031512">
    <property type="component" value="Unassembled WGS sequence"/>
</dbReference>
<proteinExistence type="predicted"/>
<evidence type="ECO:0000313" key="4">
    <source>
        <dbReference type="Proteomes" id="UP000031512"/>
    </source>
</evidence>
<evidence type="ECO:0000313" key="3">
    <source>
        <dbReference type="EMBL" id="EKX73724.1"/>
    </source>
</evidence>
<dbReference type="GeneID" id="15806647"/>
<feature type="region of interest" description="Disordered" evidence="1">
    <location>
        <begin position="26"/>
        <end position="82"/>
    </location>
</feature>
<dbReference type="STRING" id="1537102.L1LEL5"/>
<dbReference type="InterPro" id="IPR004318">
    <property type="entry name" value="RAP-1"/>
</dbReference>
<organism evidence="3 4">
    <name type="scientific">Theileria equi strain WA</name>
    <dbReference type="NCBI Taxonomy" id="1537102"/>
    <lineage>
        <taxon>Eukaryota</taxon>
        <taxon>Sar</taxon>
        <taxon>Alveolata</taxon>
        <taxon>Apicomplexa</taxon>
        <taxon>Aconoidasida</taxon>
        <taxon>Piroplasmida</taxon>
        <taxon>Theileriidae</taxon>
        <taxon>Theileria</taxon>
    </lineage>
</organism>
<dbReference type="eggNOG" id="ENOG502QXAE">
    <property type="taxonomic scope" value="Eukaryota"/>
</dbReference>
<dbReference type="OrthoDB" id="359837at2759"/>
<accession>L1LEL5</accession>
<dbReference type="AlphaFoldDB" id="L1LEL5"/>
<dbReference type="RefSeq" id="XP_004833176.1">
    <property type="nucleotide sequence ID" value="XM_004833119.1"/>
</dbReference>
<evidence type="ECO:0000256" key="1">
    <source>
        <dbReference type="SAM" id="MobiDB-lite"/>
    </source>
</evidence>
<dbReference type="EMBL" id="ACOU01000002">
    <property type="protein sequence ID" value="EKX73724.1"/>
    <property type="molecule type" value="Genomic_DNA"/>
</dbReference>
<name>L1LEL5_THEEQ</name>
<reference evidence="3 4" key="1">
    <citation type="journal article" date="2012" name="BMC Genomics">
        <title>Comparative genomic analysis and phylogenetic position of Theileria equi.</title>
        <authorList>
            <person name="Kappmeyer L.S."/>
            <person name="Thiagarajan M."/>
            <person name="Herndon D.R."/>
            <person name="Ramsay J.D."/>
            <person name="Caler E."/>
            <person name="Djikeng A."/>
            <person name="Gillespie J.J."/>
            <person name="Lau A.O."/>
            <person name="Roalson E.H."/>
            <person name="Silva J.C."/>
            <person name="Silva M.G."/>
            <person name="Suarez C.E."/>
            <person name="Ueti M.W."/>
            <person name="Nene V.M."/>
            <person name="Mealey R.H."/>
            <person name="Knowles D.P."/>
            <person name="Brayton K.A."/>
        </authorList>
    </citation>
    <scope>NUCLEOTIDE SEQUENCE [LARGE SCALE GENOMIC DNA]</scope>
    <source>
        <strain evidence="3 4">WA</strain>
    </source>
</reference>
<comment type="caution">
    <text evidence="3">The sequence shown here is derived from an EMBL/GenBank/DDBJ whole genome shotgun (WGS) entry which is preliminary data.</text>
</comment>
<dbReference type="KEGG" id="beq:BEWA_037600"/>
<gene>
    <name evidence="3" type="ORF">BEWA_037600</name>
</gene>
<evidence type="ECO:0000256" key="2">
    <source>
        <dbReference type="SAM" id="SignalP"/>
    </source>
</evidence>
<protein>
    <submittedName>
        <fullName evidence="3">Rhoptry-associated protein, putative</fullName>
    </submittedName>
</protein>
<feature type="compositionally biased region" description="Basic and acidic residues" evidence="1">
    <location>
        <begin position="38"/>
        <end position="58"/>
    </location>
</feature>
<dbReference type="VEuPathDB" id="PiroplasmaDB:BEWA_037600"/>
<feature type="signal peptide" evidence="2">
    <location>
        <begin position="1"/>
        <end position="23"/>
    </location>
</feature>
<keyword evidence="2" id="KW-0732">Signal</keyword>
<dbReference type="Pfam" id="PF03085">
    <property type="entry name" value="RAP-1"/>
    <property type="match status" value="3"/>
</dbReference>
<keyword evidence="4" id="KW-1185">Reference proteome</keyword>
<feature type="chain" id="PRO_5003953295" evidence="2">
    <location>
        <begin position="24"/>
        <end position="821"/>
    </location>
</feature>
<sequence>MRVQVAIKSILPLFVLLSNGVLSVKHSGHRPLQPSDFFSRRDSDFPRDHGKDGRRPFDSDSFSEYSEPKQRRKSTLISPDHPLHTVEDSVRYVDDKLRTVDKAIRKWESSLTESFDKVTYDTEAISNIGPVMSSYLKSDEKKLLSEFKGSKSCERVIGKYVNRCKQGDCFTLDNMNMFGAGDRMSIALPPLCQLNFAIELFKKSDAYDNPEEIVLGVKGIVNLALGRVLSNRMLQAFADQILKANIGNIYYMSKHEEIMNKFIYTVTLFYKTHIAESTIAPTLNEFLVLRPVFIMQTKSRVITIADKLFHNSGIAFGKEDIHTITESFIRYLSTDRELYENLVIYFARVCKNVLISASKGDRVMKALSSYLKNHSIVEKICKKNDTDCEDAVNSYVKRCLAGDCYTFDNIKVYDETPQLSVSLPNLDQVDAAFYTFRHSKAQGYRILNLIKKVFRCKPHKTLRHFITILAAANTEKMYFSNHTQAFVNGFLYESTLYYRRFLYISYLKGFYNLNKFTLAIFRLVKIRHMKRMAEALSKKKIIVVPDVFNGIFKEFSAYLFVRRASKYKKLTNFYVRLCKEAAGVALEGDNITLSMAEYLTTHDDIAQEVCRIGDGECKGDIEKYVQRCKVGDCYTFDNIKIYDDEANFAIFLPNLNQVDAAFTIFKHCAKDYIEISDKILSFALGGVSERTLKFTRVLLTMNLKKLNPINFTHRVVNNFLYHATIYYKATSSQRFINSISGGEYMDKPVPISDMENHLNKALSHIANSDRITMERDHLISVLKKYRNYLIESLAPGNDGRIKDFSFACYNIIKQYIAYHSE</sequence>